<feature type="region of interest" description="Disordered" evidence="1">
    <location>
        <begin position="14"/>
        <end position="37"/>
    </location>
</feature>
<reference evidence="3 4" key="1">
    <citation type="submission" date="2019-06" db="EMBL/GenBank/DDBJ databases">
        <title>Sequencing the genomes of 1000 actinobacteria strains.</title>
        <authorList>
            <person name="Klenk H.-P."/>
        </authorList>
    </citation>
    <scope>NUCLEOTIDE SEQUENCE [LARGE SCALE GENOMIC DNA]</scope>
    <source>
        <strain evidence="3 4">DSM 45015</strain>
    </source>
</reference>
<sequence>MSVAVDIVRAYQDGKQAAQEGRRRSTCPHDPNANDPRTRNLFRFWMRGYAEVIPSPIDYSD</sequence>
<evidence type="ECO:0000256" key="1">
    <source>
        <dbReference type="SAM" id="MobiDB-lite"/>
    </source>
</evidence>
<dbReference type="EMBL" id="VFQC01000003">
    <property type="protein sequence ID" value="TQN27477.1"/>
    <property type="molecule type" value="Genomic_DNA"/>
</dbReference>
<dbReference type="Pfam" id="PF04957">
    <property type="entry name" value="RMF"/>
    <property type="match status" value="1"/>
</dbReference>
<dbReference type="AlphaFoldDB" id="A0A543N6Q1"/>
<protein>
    <submittedName>
        <fullName evidence="3">Uncharacterized protein</fullName>
    </submittedName>
</protein>
<dbReference type="Proteomes" id="UP000317422">
    <property type="component" value="Unassembled WGS sequence"/>
</dbReference>
<evidence type="ECO:0000313" key="2">
    <source>
        <dbReference type="EMBL" id="TQN26103.1"/>
    </source>
</evidence>
<proteinExistence type="predicted"/>
<accession>A0A543N6Q1</accession>
<name>A0A543N6Q1_9ACTN</name>
<gene>
    <name evidence="3" type="ORF">FHX37_4197</name>
    <name evidence="2" type="ORF">FHX37_4641</name>
</gene>
<organism evidence="3 4">
    <name type="scientific">Haloactinospora alba</name>
    <dbReference type="NCBI Taxonomy" id="405555"/>
    <lineage>
        <taxon>Bacteria</taxon>
        <taxon>Bacillati</taxon>
        <taxon>Actinomycetota</taxon>
        <taxon>Actinomycetes</taxon>
        <taxon>Streptosporangiales</taxon>
        <taxon>Nocardiopsidaceae</taxon>
        <taxon>Haloactinospora</taxon>
    </lineage>
</organism>
<dbReference type="NCBIfam" id="NF041886">
    <property type="entry name" value="Rmf_CrpP_fam"/>
    <property type="match status" value="1"/>
</dbReference>
<dbReference type="InterPro" id="IPR007040">
    <property type="entry name" value="Ribosome_modulation_factor"/>
</dbReference>
<evidence type="ECO:0000313" key="3">
    <source>
        <dbReference type="EMBL" id="TQN27477.1"/>
    </source>
</evidence>
<evidence type="ECO:0000313" key="4">
    <source>
        <dbReference type="Proteomes" id="UP000317422"/>
    </source>
</evidence>
<dbReference type="EMBL" id="VFQC01000004">
    <property type="protein sequence ID" value="TQN26103.1"/>
    <property type="molecule type" value="Genomic_DNA"/>
</dbReference>
<dbReference type="RefSeq" id="WP_394344526.1">
    <property type="nucleotide sequence ID" value="NZ_VFQC01000003.1"/>
</dbReference>
<comment type="caution">
    <text evidence="3">The sequence shown here is derived from an EMBL/GenBank/DDBJ whole genome shotgun (WGS) entry which is preliminary data.</text>
</comment>
<keyword evidence="4" id="KW-1185">Reference proteome</keyword>